<proteinExistence type="inferred from homology"/>
<sequence>MKRIVLPLILSACFILESLFAEFFPNGIFGVHKIFVPHLLLMVLIIMGIYYVRNRTILYAFIFGMLFDAFYTGILGVYLFVFPLTVYITTSLMKVLQANIFVSALVMIIDIAIAEFIVYGLNILISNTTMSVTDFLNMRLIPTLILNLVFYFILFYPLRKCMQTLKKEVLDE</sequence>
<evidence type="ECO:0000256" key="8">
    <source>
        <dbReference type="SAM" id="Phobius"/>
    </source>
</evidence>
<keyword evidence="5" id="KW-0133">Cell shape</keyword>
<evidence type="ECO:0000256" key="2">
    <source>
        <dbReference type="ARBA" id="ARBA00007776"/>
    </source>
</evidence>
<name>A0A2N3LKQ0_9BACI</name>
<accession>A0A2N3LKQ0</accession>
<evidence type="ECO:0000313" key="9">
    <source>
        <dbReference type="EMBL" id="PKR85222.1"/>
    </source>
</evidence>
<reference evidence="9 10" key="1">
    <citation type="submission" date="2017-11" db="EMBL/GenBank/DDBJ databases">
        <title>Bacillus camelliae sp. nov., isolated from pu'er tea.</title>
        <authorList>
            <person name="Niu L."/>
        </authorList>
    </citation>
    <scope>NUCLEOTIDE SEQUENCE [LARGE SCALE GENOMIC DNA]</scope>
    <source>
        <strain evidence="9 10">7578-1</strain>
    </source>
</reference>
<evidence type="ECO:0000313" key="10">
    <source>
        <dbReference type="Proteomes" id="UP000233440"/>
    </source>
</evidence>
<keyword evidence="3" id="KW-1003">Cell membrane</keyword>
<protein>
    <submittedName>
        <fullName evidence="9">Rod shape-determining protein MreD</fullName>
    </submittedName>
</protein>
<keyword evidence="7 8" id="KW-0472">Membrane</keyword>
<evidence type="ECO:0000256" key="1">
    <source>
        <dbReference type="ARBA" id="ARBA00004651"/>
    </source>
</evidence>
<keyword evidence="6 8" id="KW-1133">Transmembrane helix</keyword>
<dbReference type="EMBL" id="PIQO01000006">
    <property type="protein sequence ID" value="PKR85222.1"/>
    <property type="molecule type" value="Genomic_DNA"/>
</dbReference>
<dbReference type="InterPro" id="IPR007227">
    <property type="entry name" value="Cell_shape_determining_MreD"/>
</dbReference>
<feature type="transmembrane region" description="Helical" evidence="8">
    <location>
        <begin position="100"/>
        <end position="124"/>
    </location>
</feature>
<dbReference type="AlphaFoldDB" id="A0A2N3LKQ0"/>
<keyword evidence="10" id="KW-1185">Reference proteome</keyword>
<dbReference type="GO" id="GO:0008360">
    <property type="term" value="P:regulation of cell shape"/>
    <property type="evidence" value="ECO:0007669"/>
    <property type="project" value="UniProtKB-KW"/>
</dbReference>
<dbReference type="RefSeq" id="WP_101354198.1">
    <property type="nucleotide sequence ID" value="NZ_PIQO01000006.1"/>
</dbReference>
<feature type="transmembrane region" description="Helical" evidence="8">
    <location>
        <begin position="136"/>
        <end position="158"/>
    </location>
</feature>
<evidence type="ECO:0000256" key="5">
    <source>
        <dbReference type="ARBA" id="ARBA00022960"/>
    </source>
</evidence>
<keyword evidence="4 8" id="KW-0812">Transmembrane</keyword>
<dbReference type="GO" id="GO:0005886">
    <property type="term" value="C:plasma membrane"/>
    <property type="evidence" value="ECO:0007669"/>
    <property type="project" value="UniProtKB-SubCell"/>
</dbReference>
<organism evidence="9 10">
    <name type="scientific">Heyndrickxia camelliae</name>
    <dbReference type="NCBI Taxonomy" id="1707093"/>
    <lineage>
        <taxon>Bacteria</taxon>
        <taxon>Bacillati</taxon>
        <taxon>Bacillota</taxon>
        <taxon>Bacilli</taxon>
        <taxon>Bacillales</taxon>
        <taxon>Bacillaceae</taxon>
        <taxon>Heyndrickxia</taxon>
    </lineage>
</organism>
<evidence type="ECO:0000256" key="4">
    <source>
        <dbReference type="ARBA" id="ARBA00022692"/>
    </source>
</evidence>
<comment type="subcellular location">
    <subcellularLocation>
        <location evidence="1">Cell membrane</location>
        <topology evidence="1">Multi-pass membrane protein</topology>
    </subcellularLocation>
</comment>
<evidence type="ECO:0000256" key="6">
    <source>
        <dbReference type="ARBA" id="ARBA00022989"/>
    </source>
</evidence>
<dbReference type="Proteomes" id="UP000233440">
    <property type="component" value="Unassembled WGS sequence"/>
</dbReference>
<feature type="transmembrane region" description="Helical" evidence="8">
    <location>
        <begin position="31"/>
        <end position="51"/>
    </location>
</feature>
<feature type="transmembrane region" description="Helical" evidence="8">
    <location>
        <begin position="58"/>
        <end position="80"/>
    </location>
</feature>
<gene>
    <name evidence="9" type="primary">mreD</name>
    <name evidence="9" type="ORF">CWO92_10750</name>
</gene>
<dbReference type="NCBIfam" id="TIGR03426">
    <property type="entry name" value="shape_MreD"/>
    <property type="match status" value="1"/>
</dbReference>
<dbReference type="OrthoDB" id="1653857at2"/>
<evidence type="ECO:0000256" key="3">
    <source>
        <dbReference type="ARBA" id="ARBA00022475"/>
    </source>
</evidence>
<comment type="similarity">
    <text evidence="2">Belongs to the MreD family.</text>
</comment>
<dbReference type="Pfam" id="PF04093">
    <property type="entry name" value="MreD"/>
    <property type="match status" value="1"/>
</dbReference>
<evidence type="ECO:0000256" key="7">
    <source>
        <dbReference type="ARBA" id="ARBA00023136"/>
    </source>
</evidence>
<comment type="caution">
    <text evidence="9">The sequence shown here is derived from an EMBL/GenBank/DDBJ whole genome shotgun (WGS) entry which is preliminary data.</text>
</comment>